<proteinExistence type="inferred from homology"/>
<evidence type="ECO:0000313" key="4">
    <source>
        <dbReference type="Proteomes" id="UP000280104"/>
    </source>
</evidence>
<keyword evidence="2" id="KW-0560">Oxidoreductase</keyword>
<dbReference type="PANTHER" id="PTHR34557:SF1">
    <property type="entry name" value="PHYTOCHROMOBILIN:FERREDOXIN OXIDOREDUCTASE, CHLOROPLASTIC"/>
    <property type="match status" value="1"/>
</dbReference>
<evidence type="ECO:0000313" key="3">
    <source>
        <dbReference type="EMBL" id="SPT16300.1"/>
    </source>
</evidence>
<organism evidence="3 4">
    <name type="scientific">Triticum aestivum</name>
    <name type="common">Wheat</name>
    <dbReference type="NCBI Taxonomy" id="4565"/>
    <lineage>
        <taxon>Eukaryota</taxon>
        <taxon>Viridiplantae</taxon>
        <taxon>Streptophyta</taxon>
        <taxon>Embryophyta</taxon>
        <taxon>Tracheophyta</taxon>
        <taxon>Spermatophyta</taxon>
        <taxon>Magnoliopsida</taxon>
        <taxon>Liliopsida</taxon>
        <taxon>Poales</taxon>
        <taxon>Poaceae</taxon>
        <taxon>BOP clade</taxon>
        <taxon>Pooideae</taxon>
        <taxon>Triticodae</taxon>
        <taxon>Triticeae</taxon>
        <taxon>Triticinae</taxon>
        <taxon>Triticum</taxon>
    </lineage>
</organism>
<evidence type="ECO:0000256" key="1">
    <source>
        <dbReference type="ARBA" id="ARBA00006908"/>
    </source>
</evidence>
<dbReference type="GO" id="GO:0016636">
    <property type="term" value="F:oxidoreductase activity, acting on the CH-CH group of donors, iron-sulfur protein as acceptor"/>
    <property type="evidence" value="ECO:0007669"/>
    <property type="project" value="InterPro"/>
</dbReference>
<dbReference type="InterPro" id="IPR009249">
    <property type="entry name" value="Ferredoxin-dep_bilin_Rdtase"/>
</dbReference>
<dbReference type="GO" id="GO:0010024">
    <property type="term" value="P:phytochromobilin biosynthetic process"/>
    <property type="evidence" value="ECO:0007669"/>
    <property type="project" value="InterPro"/>
</dbReference>
<dbReference type="PANTHER" id="PTHR34557">
    <property type="entry name" value="PHYTOCHROMOBILIN:FERREDOXIN OXIDOREDUCTASE, CHLOROPLASTIC"/>
    <property type="match status" value="1"/>
</dbReference>
<accession>A0A7H4LCG2</accession>
<dbReference type="Proteomes" id="UP000280104">
    <property type="component" value="Chromosome II"/>
</dbReference>
<sequence>MSTDGHWCYIRLRSPPRAGAGPWTGTSSRSGWWSFVRTALEQTLLHTALMPHPSQEKFRLIRANDDATVLDALSFSARKIRVLRSLTVEKKNYVQVLHLQVQSFLDQNPPTIIPKGYELKYRFTCEATYI</sequence>
<dbReference type="AlphaFoldDB" id="A0A7H4LCG2"/>
<reference evidence="3 4" key="1">
    <citation type="submission" date="2018-05" db="EMBL/GenBank/DDBJ databases">
        <authorList>
            <person name="Thind KAUR A."/>
        </authorList>
    </citation>
    <scope>NUCLEOTIDE SEQUENCE [LARGE SCALE GENOMIC DNA]</scope>
</reference>
<comment type="similarity">
    <text evidence="1">Belongs to the HY2 family.</text>
</comment>
<protein>
    <submittedName>
        <fullName evidence="3">Uncharacterized protein</fullName>
    </submittedName>
</protein>
<gene>
    <name evidence="3" type="ORF">CAMPLR22A2D_LOCUS895</name>
</gene>
<evidence type="ECO:0000256" key="2">
    <source>
        <dbReference type="ARBA" id="ARBA00023002"/>
    </source>
</evidence>
<dbReference type="Gramene" id="TraesPARA_EIv1.0_0649000.1">
    <property type="protein sequence ID" value="TraesPARA_EIv1.0_0649000.1.CDS"/>
    <property type="gene ID" value="TraesPARA_EIv1.0_0649000"/>
</dbReference>
<name>A0A7H4LCG2_WHEAT</name>
<dbReference type="GO" id="GO:0050897">
    <property type="term" value="F:cobalt ion binding"/>
    <property type="evidence" value="ECO:0007669"/>
    <property type="project" value="InterPro"/>
</dbReference>
<dbReference type="EMBL" id="LS480641">
    <property type="protein sequence ID" value="SPT16300.1"/>
    <property type="molecule type" value="Genomic_DNA"/>
</dbReference>